<dbReference type="Proteomes" id="UP001596303">
    <property type="component" value="Unassembled WGS sequence"/>
</dbReference>
<evidence type="ECO:0000259" key="15">
    <source>
        <dbReference type="Pfam" id="PF09317"/>
    </source>
</evidence>
<name>A0ABW1SET0_9PROT</name>
<evidence type="ECO:0000313" key="16">
    <source>
        <dbReference type="EMBL" id="MFC6199731.1"/>
    </source>
</evidence>
<evidence type="ECO:0000256" key="8">
    <source>
        <dbReference type="ARBA" id="ARBA00022827"/>
    </source>
</evidence>
<dbReference type="Pfam" id="PF00441">
    <property type="entry name" value="Acyl-CoA_dh_1"/>
    <property type="match status" value="1"/>
</dbReference>
<comment type="catalytic activity">
    <reaction evidence="11">
        <text>a long-chain 2,3-saturated fatty acyl-CoA + oxidized [electron-transfer flavoprotein] + H(+) = a long-chain (2E)-enoyl-CoA + reduced [electron-transfer flavoprotein]</text>
        <dbReference type="Rhea" id="RHEA:17721"/>
        <dbReference type="Rhea" id="RHEA-COMP:10685"/>
        <dbReference type="Rhea" id="RHEA-COMP:10686"/>
        <dbReference type="ChEBI" id="CHEBI:15378"/>
        <dbReference type="ChEBI" id="CHEBI:57692"/>
        <dbReference type="ChEBI" id="CHEBI:58307"/>
        <dbReference type="ChEBI" id="CHEBI:83721"/>
        <dbReference type="ChEBI" id="CHEBI:83727"/>
        <dbReference type="EC" id="1.3.8.8"/>
    </reaction>
</comment>
<dbReference type="InterPro" id="IPR006091">
    <property type="entry name" value="Acyl-CoA_Oxase/DH_mid-dom"/>
</dbReference>
<evidence type="ECO:0000256" key="1">
    <source>
        <dbReference type="ARBA" id="ARBA00001974"/>
    </source>
</evidence>
<dbReference type="Gene3D" id="2.40.110.10">
    <property type="entry name" value="Butyryl-CoA Dehydrogenase, subunit A, domain 2"/>
    <property type="match status" value="1"/>
</dbReference>
<dbReference type="NCBIfam" id="NF007000">
    <property type="entry name" value="PRK09463.1"/>
    <property type="match status" value="1"/>
</dbReference>
<dbReference type="Gene3D" id="1.20.140.10">
    <property type="entry name" value="Butyryl-CoA Dehydrogenase, subunit A, domain 3"/>
    <property type="match status" value="1"/>
</dbReference>
<evidence type="ECO:0000256" key="2">
    <source>
        <dbReference type="ARBA" id="ARBA00005005"/>
    </source>
</evidence>
<accession>A0ABW1SET0</accession>
<dbReference type="InterPro" id="IPR037069">
    <property type="entry name" value="AcylCoA_DH/ox_N_sf"/>
</dbReference>
<evidence type="ECO:0000313" key="17">
    <source>
        <dbReference type="Proteomes" id="UP001596303"/>
    </source>
</evidence>
<feature type="domain" description="Acyl-CoA dehydrogenase/oxidase N-terminal" evidence="14">
    <location>
        <begin position="71"/>
        <end position="161"/>
    </location>
</feature>
<dbReference type="Gene3D" id="1.10.540.10">
    <property type="entry name" value="Acyl-CoA dehydrogenase/oxidase, N-terminal domain"/>
    <property type="match status" value="1"/>
</dbReference>
<keyword evidence="7" id="KW-0285">Flavoprotein</keyword>
<dbReference type="InterPro" id="IPR009100">
    <property type="entry name" value="AcylCoA_DH/oxidase_NM_dom_sf"/>
</dbReference>
<dbReference type="InterPro" id="IPR009075">
    <property type="entry name" value="AcylCo_DH/oxidase_C"/>
</dbReference>
<evidence type="ECO:0000256" key="11">
    <source>
        <dbReference type="ARBA" id="ARBA00049247"/>
    </source>
</evidence>
<comment type="pathway">
    <text evidence="2">Lipid metabolism; fatty acid beta-oxidation.</text>
</comment>
<keyword evidence="9" id="KW-0560">Oxidoreductase</keyword>
<evidence type="ECO:0000256" key="6">
    <source>
        <dbReference type="ARBA" id="ARBA00020144"/>
    </source>
</evidence>
<evidence type="ECO:0000256" key="10">
    <source>
        <dbReference type="ARBA" id="ARBA00047882"/>
    </source>
</evidence>
<dbReference type="InterPro" id="IPR036250">
    <property type="entry name" value="AcylCo_DH-like_C"/>
</dbReference>
<keyword evidence="8" id="KW-0274">FAD</keyword>
<dbReference type="InterPro" id="IPR015396">
    <property type="entry name" value="FadE_C"/>
</dbReference>
<dbReference type="InterPro" id="IPR013786">
    <property type="entry name" value="AcylCoA_DH/ox_N"/>
</dbReference>
<dbReference type="InterPro" id="IPR050741">
    <property type="entry name" value="Acyl-CoA_dehydrogenase"/>
</dbReference>
<feature type="domain" description="Acyl-CoA dehydrogenase/oxidase C-terminal" evidence="12">
    <location>
        <begin position="288"/>
        <end position="435"/>
    </location>
</feature>
<evidence type="ECO:0000256" key="5">
    <source>
        <dbReference type="ARBA" id="ARBA00012040"/>
    </source>
</evidence>
<reference evidence="17" key="1">
    <citation type="journal article" date="2019" name="Int. J. Syst. Evol. Microbiol.">
        <title>The Global Catalogue of Microorganisms (GCM) 10K type strain sequencing project: providing services to taxonomists for standard genome sequencing and annotation.</title>
        <authorList>
            <consortium name="The Broad Institute Genomics Platform"/>
            <consortium name="The Broad Institute Genome Sequencing Center for Infectious Disease"/>
            <person name="Wu L."/>
            <person name="Ma J."/>
        </authorList>
    </citation>
    <scope>NUCLEOTIDE SEQUENCE [LARGE SCALE GENOMIC DNA]</scope>
    <source>
        <strain evidence="17">CGMCC-1.15741</strain>
    </source>
</reference>
<dbReference type="EC" id="1.3.8.8" evidence="5"/>
<dbReference type="InterPro" id="IPR046373">
    <property type="entry name" value="Acyl-CoA_Oxase/DH_mid-dom_sf"/>
</dbReference>
<dbReference type="NCBIfam" id="NF009586">
    <property type="entry name" value="PRK13026.1"/>
    <property type="match status" value="1"/>
</dbReference>
<dbReference type="Pfam" id="PF02770">
    <property type="entry name" value="Acyl-CoA_dh_M"/>
    <property type="match status" value="1"/>
</dbReference>
<evidence type="ECO:0000256" key="9">
    <source>
        <dbReference type="ARBA" id="ARBA00023002"/>
    </source>
</evidence>
<protein>
    <recommendedName>
        <fullName evidence="6">Acyl-coenzyme A dehydrogenase</fullName>
        <ecNumber evidence="4">1.3.8.7</ecNumber>
        <ecNumber evidence="5">1.3.8.8</ecNumber>
    </recommendedName>
</protein>
<dbReference type="PANTHER" id="PTHR48083:SF33">
    <property type="entry name" value="ACYL-COENZYME A DEHYDROGENASE"/>
    <property type="match status" value="1"/>
</dbReference>
<dbReference type="Pfam" id="PF02771">
    <property type="entry name" value="Acyl-CoA_dh_N"/>
    <property type="match status" value="1"/>
</dbReference>
<evidence type="ECO:0000259" key="14">
    <source>
        <dbReference type="Pfam" id="PF02771"/>
    </source>
</evidence>
<dbReference type="SUPFAM" id="SSF56645">
    <property type="entry name" value="Acyl-CoA dehydrogenase NM domain-like"/>
    <property type="match status" value="1"/>
</dbReference>
<dbReference type="SUPFAM" id="SSF47203">
    <property type="entry name" value="Acyl-CoA dehydrogenase C-terminal domain-like"/>
    <property type="match status" value="1"/>
</dbReference>
<comment type="catalytic activity">
    <reaction evidence="10">
        <text>a medium-chain 2,3-saturated fatty acyl-CoA + oxidized [electron-transfer flavoprotein] + H(+) = a medium-chain (2E)-enoyl-CoA + reduced [electron-transfer flavoprotein]</text>
        <dbReference type="Rhea" id="RHEA:14477"/>
        <dbReference type="Rhea" id="RHEA-COMP:10685"/>
        <dbReference type="Rhea" id="RHEA-COMP:10686"/>
        <dbReference type="ChEBI" id="CHEBI:15378"/>
        <dbReference type="ChEBI" id="CHEBI:57692"/>
        <dbReference type="ChEBI" id="CHEBI:58307"/>
        <dbReference type="ChEBI" id="CHEBI:83723"/>
        <dbReference type="ChEBI" id="CHEBI:83726"/>
        <dbReference type="EC" id="1.3.8.7"/>
    </reaction>
</comment>
<evidence type="ECO:0000256" key="4">
    <source>
        <dbReference type="ARBA" id="ARBA00012033"/>
    </source>
</evidence>
<keyword evidence="17" id="KW-1185">Reference proteome</keyword>
<dbReference type="PANTHER" id="PTHR48083">
    <property type="entry name" value="MEDIUM-CHAIN SPECIFIC ACYL-COA DEHYDROGENASE, MITOCHONDRIAL-RELATED"/>
    <property type="match status" value="1"/>
</dbReference>
<dbReference type="EC" id="1.3.8.7" evidence="4"/>
<evidence type="ECO:0000259" key="13">
    <source>
        <dbReference type="Pfam" id="PF02770"/>
    </source>
</evidence>
<comment type="cofactor">
    <cofactor evidence="1">
        <name>FAD</name>
        <dbReference type="ChEBI" id="CHEBI:57692"/>
    </cofactor>
</comment>
<organism evidence="16 17">
    <name type="scientific">Ponticaulis profundi</name>
    <dbReference type="NCBI Taxonomy" id="2665222"/>
    <lineage>
        <taxon>Bacteria</taxon>
        <taxon>Pseudomonadati</taxon>
        <taxon>Pseudomonadota</taxon>
        <taxon>Alphaproteobacteria</taxon>
        <taxon>Hyphomonadales</taxon>
        <taxon>Hyphomonadaceae</taxon>
        <taxon>Ponticaulis</taxon>
    </lineage>
</organism>
<proteinExistence type="inferred from homology"/>
<dbReference type="Pfam" id="PF09317">
    <property type="entry name" value="ACDH_C"/>
    <property type="match status" value="1"/>
</dbReference>
<comment type="similarity">
    <text evidence="3">Belongs to the acyl-CoA dehydrogenase family.</text>
</comment>
<evidence type="ECO:0000256" key="7">
    <source>
        <dbReference type="ARBA" id="ARBA00022630"/>
    </source>
</evidence>
<evidence type="ECO:0000256" key="3">
    <source>
        <dbReference type="ARBA" id="ARBA00009347"/>
    </source>
</evidence>
<feature type="domain" description="Acyl-CoA oxidase/dehydrogenase middle" evidence="13">
    <location>
        <begin position="165"/>
        <end position="262"/>
    </location>
</feature>
<dbReference type="EMBL" id="JBHSSW010000066">
    <property type="protein sequence ID" value="MFC6199731.1"/>
    <property type="molecule type" value="Genomic_DNA"/>
</dbReference>
<sequence>MNWYKGVLPPLSDTEAQALEAGDVWWEAELMSGKPDWSKFSDFQQQPFSQAEQSFIKGPVAEFCSMLDNFEIEHEKLDLPEEAWAFLKANKFFGMIIPEDYEGLGFSASAHSEVVKRIATCNVSAAVTVMVPNSLGPGELLMLYGTSEQKSHYLPRLARGEEIPCFALTGVEAGSDASAMTATGIVSEGEWNGEKTLGIRLNWEKRYTTLGPVATLIGLAFKLHDPDHLLGDEDDLGITVGLVPTDLPGVKIGDRHLPTGLAFQNGPSWGEDVFIPMDQILGGKEQIGQGWKMLMGALAAGRGISLPSLSTAAAQVSAKTTGAYARVREQFGIPIGKFEGVQEKLAPIAANAYQLEAARRFMTMGLDLGHHPGVASAIMKYHATERMRETINDAMDIHGGKGICVGPDNYLEAPYRAIPIGITVEGANILTRSLIIFGQGAIRCHPYILEEMKAVSLDDEDEALKTFDDLLWKHVGHDVANAFRSWWHGLTRGRFAHAPDDKPLEEHYYRELSQFSAHLAIASEISLGILGGALKFKESISARLGDVLAELFLLSAALKRFEEDGTPEEDRPYLDYLFAEGTARMQRDLAAVADNFPNSFFGWLIKTLTQTGGSPRKGASDRLMAKVAKLAQTPGASRSRLATGVFEGDPNGPICALEKALKLSVAIQPLRDRLKESQTTDTKSALEQELISLEEYDRLTDWQAAVRRVIEVNSFDPDLLRGDVEAETSSIKEGVASA</sequence>
<evidence type="ECO:0000259" key="12">
    <source>
        <dbReference type="Pfam" id="PF00441"/>
    </source>
</evidence>
<gene>
    <name evidence="16" type="ORF">ACFQDM_16750</name>
</gene>
<comment type="caution">
    <text evidence="16">The sequence shown here is derived from an EMBL/GenBank/DDBJ whole genome shotgun (WGS) entry which is preliminary data.</text>
</comment>
<feature type="domain" description="Acyl-CoA dehydrogenase C-terminal bacterial-type" evidence="15">
    <location>
        <begin position="442"/>
        <end position="715"/>
    </location>
</feature>